<dbReference type="GO" id="GO:0061630">
    <property type="term" value="F:ubiquitin protein ligase activity"/>
    <property type="evidence" value="ECO:0007669"/>
    <property type="project" value="UniProtKB-UniRule"/>
</dbReference>
<dbReference type="OrthoDB" id="26387at2759"/>
<keyword evidence="4" id="KW-0436">Ligase</keyword>
<dbReference type="EMBL" id="REGN01000864">
    <property type="protein sequence ID" value="RNA38488.1"/>
    <property type="molecule type" value="Genomic_DNA"/>
</dbReference>
<dbReference type="Pfam" id="PF18995">
    <property type="entry name" value="PRT6_C"/>
    <property type="match status" value="1"/>
</dbReference>
<dbReference type="GO" id="GO:0008270">
    <property type="term" value="F:zinc ion binding"/>
    <property type="evidence" value="ECO:0007669"/>
    <property type="project" value="UniProtKB-UniRule"/>
</dbReference>
<evidence type="ECO:0000259" key="3">
    <source>
        <dbReference type="Pfam" id="PF18995"/>
    </source>
</evidence>
<dbReference type="PANTHER" id="PTHR21497">
    <property type="entry name" value="UBIQUITIN LIGASE E3 ALPHA-RELATED"/>
    <property type="match status" value="1"/>
</dbReference>
<dbReference type="InterPro" id="IPR039164">
    <property type="entry name" value="UBR1-like"/>
</dbReference>
<comment type="pathway">
    <text evidence="1">Protein modification; protein ubiquitination.</text>
</comment>
<keyword evidence="1" id="KW-0862">Zinc</keyword>
<sequence>MKIKKSFAKGMDKLKRYIQQHIEYEPEWETSFNLVIKLQKSITNLIEWCSSDQYVYEQSIEYLLCILHQTESNEPLFAYRYNSVKFNDIVYEFIDYKVIREEVSIHAPLSRMLAAVFSRMGKFSLTFRDLWEKIESNVSIPQPKALSLIEPSLRALILVAQTNAGFWKRNGFSLLSQVYFYSNIKCRHEMFDRDIQCLQMGASLMNPNEFLINLLNHYDIYEFLTNENFELSKGEKVADDQKLDYLTSMSQEFLELLIYIFSERFSPNMSQIEASKRLEREVIHQLCISPMAHSDLVKNIFPDNEKFTNELENSEEYQLSKKKTETERFFKPPRLPPLTELYWNLNHLLDCDVFVRIVFCLIRRQIHQSKLSTYGQILRILHLVGLALYEEQDDVDKNIQSLESNQTYLFKFLDKSVLNKKKTSLFSIKTFKTEDNLVKLLDDLINVANNEPFKQMVIWINDYSLKLLKLKHKIDQQKSQQAGEGTSRMEEEKALKEKRKNEIAEKRRAKILAQLNLQSKKFIESHKSFYEETKVGSVASELKKNVEDLMEVDQDLEKVVCIGPERKINTSTSTKISRCILCQEEEEINLKSSAMVLCCYVQMSKVLSKNRVEKIEDFEKFDSLFMKNTLAWGIASTSCGHIMHASCWQKYVDTVRQIESRRNARFLSFDFKHVFIINPCPLSTITKLMRDAVASNFRLLFESEYAQSILPSVATISEPTEQKFNSETMNIIENFTRAAFTFGYNTLPHDDDSRMPISIWTNCAYTIQVTEQSLRFESKPLFHSLTIKQTDLLSNLVKQAAVYGILKNTESVRKSCLRLLATCMPYKTAFFELKNLMDLDMFHMLVYLCLSMPNLYNDSPDLSSVLYGGINDLNILKLILIAHSVQILLAKISYRKFLPSPKETSPDQNQKHNKIFEFYKFLLNFCADKGLVKVTNDDQELLRSPEEIYTTLKNALMPFLRCSALFFSNLTNTSPLLSIMDNENEMDKNFDTIMTFLGIKEDLSEILDIKSSPVKILVESWLTTESKVQFRKGLKIDYPFELNKFIELPNDFVDLMSMSTSNNVCTSKQSSIIDRTAESANIICLVCGELLCSQINCCQKDLFKKRVGNCTAHAYSCGGKTGVFLRVSECQVLLLNLNYSDASDLEVKGCFLPAPYLDDYGETDQGLRRGNPLKLCKARYDKLYKDWLSHAIPEVISRQFQMQTSMVTANWFEF</sequence>
<accession>A0A3M7SSF2</accession>
<name>A0A3M7SSF2_BRAPC</name>
<dbReference type="InterPro" id="IPR044046">
    <property type="entry name" value="E3_ligase_UBR-like_C"/>
</dbReference>
<feature type="domain" description="E3 ubiquitin-protein ligase UBR-like C-terminal" evidence="3">
    <location>
        <begin position="749"/>
        <end position="1189"/>
    </location>
</feature>
<dbReference type="GO" id="GO:0000151">
    <property type="term" value="C:ubiquitin ligase complex"/>
    <property type="evidence" value="ECO:0007669"/>
    <property type="project" value="TreeGrafter"/>
</dbReference>
<dbReference type="GO" id="GO:0005737">
    <property type="term" value="C:cytoplasm"/>
    <property type="evidence" value="ECO:0007669"/>
    <property type="project" value="TreeGrafter"/>
</dbReference>
<keyword evidence="1" id="KW-0479">Metal-binding</keyword>
<feature type="region of interest" description="Disordered" evidence="2">
    <location>
        <begin position="478"/>
        <end position="499"/>
    </location>
</feature>
<dbReference type="UniPathway" id="UPA00143"/>
<evidence type="ECO:0000256" key="1">
    <source>
        <dbReference type="RuleBase" id="RU366018"/>
    </source>
</evidence>
<feature type="compositionally biased region" description="Basic and acidic residues" evidence="2">
    <location>
        <begin position="487"/>
        <end position="499"/>
    </location>
</feature>
<dbReference type="EC" id="2.3.2.27" evidence="1"/>
<dbReference type="STRING" id="10195.A0A3M7SSF2"/>
<dbReference type="PANTHER" id="PTHR21497:SF24">
    <property type="entry name" value="E3 UBIQUITIN-PROTEIN LIGASE UBR1"/>
    <property type="match status" value="1"/>
</dbReference>
<reference evidence="4 5" key="1">
    <citation type="journal article" date="2018" name="Sci. Rep.">
        <title>Genomic signatures of local adaptation to the degree of environmental predictability in rotifers.</title>
        <authorList>
            <person name="Franch-Gras L."/>
            <person name="Hahn C."/>
            <person name="Garcia-Roger E.M."/>
            <person name="Carmona M.J."/>
            <person name="Serra M."/>
            <person name="Gomez A."/>
        </authorList>
    </citation>
    <scope>NUCLEOTIDE SEQUENCE [LARGE SCALE GENOMIC DNA]</scope>
    <source>
        <strain evidence="4">HYR1</strain>
    </source>
</reference>
<dbReference type="GO" id="GO:0016874">
    <property type="term" value="F:ligase activity"/>
    <property type="evidence" value="ECO:0007669"/>
    <property type="project" value="UniProtKB-KW"/>
</dbReference>
<evidence type="ECO:0000313" key="5">
    <source>
        <dbReference type="Proteomes" id="UP000276133"/>
    </source>
</evidence>
<comment type="function">
    <text evidence="1">Ubiquitin ligase protein which is a component of the N-end rule pathway. Recognizes and binds to proteins bearing specific N-terminal residues that are destabilizing according to the N-end rule, leading to their ubiquitination and subsequent degradation.</text>
</comment>
<proteinExistence type="inferred from homology"/>
<comment type="caution">
    <text evidence="4">The sequence shown here is derived from an EMBL/GenBank/DDBJ whole genome shotgun (WGS) entry which is preliminary data.</text>
</comment>
<keyword evidence="5" id="KW-1185">Reference proteome</keyword>
<comment type="similarity">
    <text evidence="1">Belongs to the E3 ubiquitin-protein ligase UBR1-like family.</text>
</comment>
<protein>
    <recommendedName>
        <fullName evidence="1">E3 ubiquitin-protein ligase</fullName>
        <ecNumber evidence="1">2.3.2.27</ecNumber>
    </recommendedName>
</protein>
<dbReference type="GO" id="GO:0071596">
    <property type="term" value="P:ubiquitin-dependent protein catabolic process via the N-end rule pathway"/>
    <property type="evidence" value="ECO:0007669"/>
    <property type="project" value="UniProtKB-UniRule"/>
</dbReference>
<organism evidence="4 5">
    <name type="scientific">Brachionus plicatilis</name>
    <name type="common">Marine rotifer</name>
    <name type="synonym">Brachionus muelleri</name>
    <dbReference type="NCBI Taxonomy" id="10195"/>
    <lineage>
        <taxon>Eukaryota</taxon>
        <taxon>Metazoa</taxon>
        <taxon>Spiralia</taxon>
        <taxon>Gnathifera</taxon>
        <taxon>Rotifera</taxon>
        <taxon>Eurotatoria</taxon>
        <taxon>Monogononta</taxon>
        <taxon>Pseudotrocha</taxon>
        <taxon>Ploima</taxon>
        <taxon>Brachionidae</taxon>
        <taxon>Brachionus</taxon>
    </lineage>
</organism>
<keyword evidence="1" id="KW-0863">Zinc-finger</keyword>
<comment type="catalytic activity">
    <reaction evidence="1">
        <text>S-ubiquitinyl-[E2 ubiquitin-conjugating enzyme]-L-cysteine + [acceptor protein]-L-lysine = [E2 ubiquitin-conjugating enzyme]-L-cysteine + N(6)-ubiquitinyl-[acceptor protein]-L-lysine.</text>
        <dbReference type="EC" id="2.3.2.27"/>
    </reaction>
</comment>
<keyword evidence="1" id="KW-0808">Transferase</keyword>
<evidence type="ECO:0000256" key="2">
    <source>
        <dbReference type="SAM" id="MobiDB-lite"/>
    </source>
</evidence>
<dbReference type="AlphaFoldDB" id="A0A3M7SSF2"/>
<keyword evidence="1" id="KW-0833">Ubl conjugation pathway</keyword>
<gene>
    <name evidence="4" type="ORF">BpHYR1_002822</name>
</gene>
<dbReference type="Proteomes" id="UP000276133">
    <property type="component" value="Unassembled WGS sequence"/>
</dbReference>
<dbReference type="GO" id="GO:0016567">
    <property type="term" value="P:protein ubiquitination"/>
    <property type="evidence" value="ECO:0007669"/>
    <property type="project" value="UniProtKB-UniRule"/>
</dbReference>
<evidence type="ECO:0000313" key="4">
    <source>
        <dbReference type="EMBL" id="RNA38488.1"/>
    </source>
</evidence>